<dbReference type="Pfam" id="PF01476">
    <property type="entry name" value="LysM"/>
    <property type="match status" value="1"/>
</dbReference>
<dbReference type="InterPro" id="IPR018392">
    <property type="entry name" value="LysM"/>
</dbReference>
<dbReference type="GO" id="GO:0016787">
    <property type="term" value="F:hydrolase activity"/>
    <property type="evidence" value="ECO:0007669"/>
    <property type="project" value="UniProtKB-KW"/>
</dbReference>
<dbReference type="InterPro" id="IPR042047">
    <property type="entry name" value="SleB_dom1"/>
</dbReference>
<organism evidence="3 4">
    <name type="scientific">Cytobacillus mangrovibacter</name>
    <dbReference type="NCBI Taxonomy" id="3299024"/>
    <lineage>
        <taxon>Bacteria</taxon>
        <taxon>Bacillati</taxon>
        <taxon>Bacillota</taxon>
        <taxon>Bacilli</taxon>
        <taxon>Bacillales</taxon>
        <taxon>Bacillaceae</taxon>
        <taxon>Cytobacillus</taxon>
    </lineage>
</organism>
<evidence type="ECO:0000313" key="3">
    <source>
        <dbReference type="EMBL" id="MFE8697908.1"/>
    </source>
</evidence>
<dbReference type="SMART" id="SM00257">
    <property type="entry name" value="LysM"/>
    <property type="match status" value="1"/>
</dbReference>
<dbReference type="Pfam" id="PF07486">
    <property type="entry name" value="Hydrolase_2"/>
    <property type="match status" value="1"/>
</dbReference>
<dbReference type="PROSITE" id="PS51782">
    <property type="entry name" value="LYSM"/>
    <property type="match status" value="1"/>
</dbReference>
<evidence type="ECO:0000256" key="1">
    <source>
        <dbReference type="SAM" id="SignalP"/>
    </source>
</evidence>
<dbReference type="Gene3D" id="3.10.350.10">
    <property type="entry name" value="LysM domain"/>
    <property type="match status" value="1"/>
</dbReference>
<gene>
    <name evidence="3" type="ORF">ACFYKT_16325</name>
</gene>
<keyword evidence="3" id="KW-0378">Hydrolase</keyword>
<name>A0ABW6K4K7_9BACI</name>
<dbReference type="CDD" id="cd00118">
    <property type="entry name" value="LysM"/>
    <property type="match status" value="1"/>
</dbReference>
<comment type="caution">
    <text evidence="3">The sequence shown here is derived from an EMBL/GenBank/DDBJ whole genome shotgun (WGS) entry which is preliminary data.</text>
</comment>
<dbReference type="Gene3D" id="6.20.240.60">
    <property type="match status" value="1"/>
</dbReference>
<reference evidence="3 4" key="1">
    <citation type="submission" date="2024-08" db="EMBL/GenBank/DDBJ databases">
        <title>Two novel Cytobacillus novel species.</title>
        <authorList>
            <person name="Liu G."/>
        </authorList>
    </citation>
    <scope>NUCLEOTIDE SEQUENCE [LARGE SCALE GENOMIC DNA]</scope>
    <source>
        <strain evidence="3 4">FJAT-53684</strain>
    </source>
</reference>
<evidence type="ECO:0000313" key="4">
    <source>
        <dbReference type="Proteomes" id="UP001601058"/>
    </source>
</evidence>
<sequence length="199" mass="22308">MKKLAAIFAGFMMLSFHFVLSDDNYTYAELLDSVDIYTVEKGDSLYEIGMEHGVSVLELKKINHKKTEKVHTGEKLILPKSITKSEQDLLARLVHAEAKGEPYEGKVAVAQVILNRVKDDRFPDTIKGVIYEKRQFQPVDNGSINEPADKSSKKAAMEALVLKGKGNGSVFFFNPDQTSSTWLRSKTVTVEIGKHRFAK</sequence>
<dbReference type="Gene3D" id="1.10.10.2520">
    <property type="entry name" value="Cell wall hydrolase SleB, domain 1"/>
    <property type="match status" value="1"/>
</dbReference>
<keyword evidence="4" id="KW-1185">Reference proteome</keyword>
<dbReference type="RefSeq" id="WP_389221799.1">
    <property type="nucleotide sequence ID" value="NZ_JBIACJ010000009.1"/>
</dbReference>
<feature type="chain" id="PRO_5045852166" evidence="1">
    <location>
        <begin position="22"/>
        <end position="199"/>
    </location>
</feature>
<keyword evidence="1" id="KW-0732">Signal</keyword>
<dbReference type="InterPro" id="IPR011105">
    <property type="entry name" value="Cell_wall_hydrolase_SleB"/>
</dbReference>
<protein>
    <submittedName>
        <fullName evidence="3">Cell wall hydrolase</fullName>
    </submittedName>
</protein>
<dbReference type="EMBL" id="JBIACJ010000009">
    <property type="protein sequence ID" value="MFE8697908.1"/>
    <property type="molecule type" value="Genomic_DNA"/>
</dbReference>
<dbReference type="SUPFAM" id="SSF54106">
    <property type="entry name" value="LysM domain"/>
    <property type="match status" value="1"/>
</dbReference>
<proteinExistence type="predicted"/>
<feature type="signal peptide" evidence="1">
    <location>
        <begin position="1"/>
        <end position="21"/>
    </location>
</feature>
<accession>A0ABW6K4K7</accession>
<dbReference type="InterPro" id="IPR036779">
    <property type="entry name" value="LysM_dom_sf"/>
</dbReference>
<feature type="domain" description="LysM" evidence="2">
    <location>
        <begin position="35"/>
        <end position="78"/>
    </location>
</feature>
<dbReference type="Proteomes" id="UP001601058">
    <property type="component" value="Unassembled WGS sequence"/>
</dbReference>
<evidence type="ECO:0000259" key="2">
    <source>
        <dbReference type="PROSITE" id="PS51782"/>
    </source>
</evidence>